<protein>
    <submittedName>
        <fullName evidence="12">UDP-N-acetylglucosamine--N-acetylmuramyl-(Pentapeptide) pyrophosphoryl-undecaprenol N-acetylglucosamine transferase</fullName>
        <ecNumber evidence="12">2.4.1.227</ecNumber>
    </submittedName>
</protein>
<dbReference type="AlphaFoldDB" id="A0A3B0UFD1"/>
<evidence type="ECO:0000256" key="2">
    <source>
        <dbReference type="ARBA" id="ARBA00022618"/>
    </source>
</evidence>
<accession>A0A3B0UFD1</accession>
<evidence type="ECO:0000256" key="6">
    <source>
        <dbReference type="ARBA" id="ARBA00022984"/>
    </source>
</evidence>
<gene>
    <name evidence="12" type="ORF">MNBD_BACTEROID07-1273</name>
</gene>
<evidence type="ECO:0000259" key="11">
    <source>
        <dbReference type="Pfam" id="PF04101"/>
    </source>
</evidence>
<dbReference type="GO" id="GO:0009252">
    <property type="term" value="P:peptidoglycan biosynthetic process"/>
    <property type="evidence" value="ECO:0007669"/>
    <property type="project" value="UniProtKB-KW"/>
</dbReference>
<reference evidence="12" key="1">
    <citation type="submission" date="2018-06" db="EMBL/GenBank/DDBJ databases">
        <authorList>
            <person name="Zhirakovskaya E."/>
        </authorList>
    </citation>
    <scope>NUCLEOTIDE SEQUENCE</scope>
</reference>
<evidence type="ECO:0000259" key="10">
    <source>
        <dbReference type="Pfam" id="PF03033"/>
    </source>
</evidence>
<keyword evidence="3 12" id="KW-0328">Glycosyltransferase</keyword>
<dbReference type="GO" id="GO:0051301">
    <property type="term" value="P:cell division"/>
    <property type="evidence" value="ECO:0007669"/>
    <property type="project" value="UniProtKB-KW"/>
</dbReference>
<keyword evidence="2" id="KW-0132">Cell division</keyword>
<keyword evidence="5" id="KW-0133">Cell shape</keyword>
<dbReference type="GO" id="GO:0005975">
    <property type="term" value="P:carbohydrate metabolic process"/>
    <property type="evidence" value="ECO:0007669"/>
    <property type="project" value="InterPro"/>
</dbReference>
<evidence type="ECO:0000256" key="7">
    <source>
        <dbReference type="ARBA" id="ARBA00023136"/>
    </source>
</evidence>
<evidence type="ECO:0000256" key="3">
    <source>
        <dbReference type="ARBA" id="ARBA00022676"/>
    </source>
</evidence>
<dbReference type="SUPFAM" id="SSF53756">
    <property type="entry name" value="UDP-Glycosyltransferase/glycogen phosphorylase"/>
    <property type="match status" value="1"/>
</dbReference>
<dbReference type="GO" id="GO:0050511">
    <property type="term" value="F:undecaprenyldiphospho-muramoylpentapeptide beta-N-acetylglucosaminyltransferase activity"/>
    <property type="evidence" value="ECO:0007669"/>
    <property type="project" value="InterPro"/>
</dbReference>
<keyword evidence="7" id="KW-0472">Membrane</keyword>
<dbReference type="PANTHER" id="PTHR21015:SF22">
    <property type="entry name" value="GLYCOSYLTRANSFERASE"/>
    <property type="match status" value="1"/>
</dbReference>
<feature type="domain" description="Glycosyltransferase family 28 N-terminal" evidence="10">
    <location>
        <begin position="10"/>
        <end position="147"/>
    </location>
</feature>
<keyword evidence="6" id="KW-0573">Peptidoglycan synthesis</keyword>
<dbReference type="Pfam" id="PF04101">
    <property type="entry name" value="Glyco_tran_28_C"/>
    <property type="match status" value="1"/>
</dbReference>
<evidence type="ECO:0000256" key="9">
    <source>
        <dbReference type="ARBA" id="ARBA00023316"/>
    </source>
</evidence>
<sequence length="378" mass="41516">MNEAEKYKLLLSGGGTGGHIFPAIAIANGIKARLKNVDILFVGAKGRMEMEKVPQAGFPIEGLWISGIQRSLTLKNLMFPFKLLNSLINAHRIVKMFQPNVVVGTGGYASGPLLKAAANAGYPTLILEQNSYPGITNRWLGKVVDVVCTAYAGMEKYFPPEKIIITGSPIRKNIREMNTPSAEARKFFGLEENRKTLLIIGGSQGARRINEAVAQHVEQLLATGMQIVWQTGKLSLEMAEKSLLNSKFRNRVMVKDFIYEMDKAYAAADVVVSRAGAIAIAEIIQVGKPAVFIPLPSAAEDHQTRNAKALAAKEAALLLEEKNASRDFFDVVSGLMKDDEKKGIIKKNLRQFEHGDATEKIVEQVLKLIDKASNVKRR</sequence>
<dbReference type="InterPro" id="IPR007235">
    <property type="entry name" value="Glyco_trans_28_C"/>
</dbReference>
<keyword evidence="9" id="KW-0961">Cell wall biogenesis/degradation</keyword>
<dbReference type="InterPro" id="IPR006009">
    <property type="entry name" value="GlcNAc_MurG"/>
</dbReference>
<dbReference type="CDD" id="cd03785">
    <property type="entry name" value="GT28_MurG"/>
    <property type="match status" value="1"/>
</dbReference>
<dbReference type="PANTHER" id="PTHR21015">
    <property type="entry name" value="UDP-N-ACETYLGLUCOSAMINE--N-ACETYLMURAMYL-(PENTAPEPTIDE) PYROPHOSPHORYL-UNDECAPRENOL N-ACETYLGLUCOSAMINE TRANSFERASE 1"/>
    <property type="match status" value="1"/>
</dbReference>
<dbReference type="GO" id="GO:0071555">
    <property type="term" value="P:cell wall organization"/>
    <property type="evidence" value="ECO:0007669"/>
    <property type="project" value="UniProtKB-KW"/>
</dbReference>
<keyword evidence="1" id="KW-1003">Cell membrane</keyword>
<dbReference type="EC" id="2.4.1.227" evidence="12"/>
<dbReference type="NCBIfam" id="TIGR01133">
    <property type="entry name" value="murG"/>
    <property type="match status" value="1"/>
</dbReference>
<dbReference type="Pfam" id="PF03033">
    <property type="entry name" value="Glyco_transf_28"/>
    <property type="match status" value="1"/>
</dbReference>
<organism evidence="12">
    <name type="scientific">hydrothermal vent metagenome</name>
    <dbReference type="NCBI Taxonomy" id="652676"/>
    <lineage>
        <taxon>unclassified sequences</taxon>
        <taxon>metagenomes</taxon>
        <taxon>ecological metagenomes</taxon>
    </lineage>
</organism>
<dbReference type="EMBL" id="UOET01000416">
    <property type="protein sequence ID" value="VAW29731.1"/>
    <property type="molecule type" value="Genomic_DNA"/>
</dbReference>
<keyword evidence="8" id="KW-0131">Cell cycle</keyword>
<evidence type="ECO:0000313" key="12">
    <source>
        <dbReference type="EMBL" id="VAW29731.1"/>
    </source>
</evidence>
<evidence type="ECO:0000256" key="4">
    <source>
        <dbReference type="ARBA" id="ARBA00022679"/>
    </source>
</evidence>
<proteinExistence type="inferred from homology"/>
<dbReference type="HAMAP" id="MF_00033">
    <property type="entry name" value="MurG"/>
    <property type="match status" value="1"/>
</dbReference>
<evidence type="ECO:0000256" key="5">
    <source>
        <dbReference type="ARBA" id="ARBA00022960"/>
    </source>
</evidence>
<evidence type="ECO:0000256" key="8">
    <source>
        <dbReference type="ARBA" id="ARBA00023306"/>
    </source>
</evidence>
<name>A0A3B0UFD1_9ZZZZ</name>
<dbReference type="GO" id="GO:0008360">
    <property type="term" value="P:regulation of cell shape"/>
    <property type="evidence" value="ECO:0007669"/>
    <property type="project" value="UniProtKB-KW"/>
</dbReference>
<keyword evidence="4 12" id="KW-0808">Transferase</keyword>
<evidence type="ECO:0000256" key="1">
    <source>
        <dbReference type="ARBA" id="ARBA00022475"/>
    </source>
</evidence>
<dbReference type="InterPro" id="IPR004276">
    <property type="entry name" value="GlycoTrans_28_N"/>
</dbReference>
<dbReference type="Gene3D" id="3.40.50.2000">
    <property type="entry name" value="Glycogen Phosphorylase B"/>
    <property type="match status" value="2"/>
</dbReference>
<feature type="domain" description="Glycosyl transferase family 28 C-terminal" evidence="11">
    <location>
        <begin position="196"/>
        <end position="342"/>
    </location>
</feature>